<dbReference type="InterPro" id="IPR051650">
    <property type="entry name" value="SL_signaling_regulator"/>
</dbReference>
<keyword evidence="4" id="KW-0804">Transcription</keyword>
<evidence type="ECO:0000259" key="7">
    <source>
        <dbReference type="PROSITE" id="PS51903"/>
    </source>
</evidence>
<keyword evidence="2 5" id="KW-0677">Repeat</keyword>
<proteinExistence type="inferred from homology"/>
<dbReference type="Gene3D" id="1.10.1780.10">
    <property type="entry name" value="Clp, N-terminal domain"/>
    <property type="match status" value="1"/>
</dbReference>
<dbReference type="GO" id="GO:0005524">
    <property type="term" value="F:ATP binding"/>
    <property type="evidence" value="ECO:0007669"/>
    <property type="project" value="InterPro"/>
</dbReference>
<dbReference type="InterPro" id="IPR004176">
    <property type="entry name" value="Clp_R_N"/>
</dbReference>
<dbReference type="Gene3D" id="3.40.50.300">
    <property type="entry name" value="P-loop containing nucleotide triphosphate hydrolases"/>
    <property type="match status" value="1"/>
</dbReference>
<name>A0A8X8ZPL8_SALSN</name>
<dbReference type="Proteomes" id="UP000298416">
    <property type="component" value="Unassembled WGS sequence"/>
</dbReference>
<accession>A0A8X8ZPL8</accession>
<gene>
    <name evidence="8" type="ORF">SASPL_125176</name>
</gene>
<evidence type="ECO:0000256" key="1">
    <source>
        <dbReference type="ARBA" id="ARBA00008675"/>
    </source>
</evidence>
<evidence type="ECO:0000313" key="8">
    <source>
        <dbReference type="EMBL" id="KAG6412497.1"/>
    </source>
</evidence>
<evidence type="ECO:0000256" key="4">
    <source>
        <dbReference type="ARBA" id="ARBA00023163"/>
    </source>
</evidence>
<dbReference type="InterPro" id="IPR058680">
    <property type="entry name" value="NBD_SMAX1-like"/>
</dbReference>
<protein>
    <recommendedName>
        <fullName evidence="7">Clp R domain-containing protein</fullName>
    </recommendedName>
</protein>
<dbReference type="SUPFAM" id="SSF52540">
    <property type="entry name" value="P-loop containing nucleoside triphosphate hydrolases"/>
    <property type="match status" value="1"/>
</dbReference>
<feature type="domain" description="Clp R" evidence="7">
    <location>
        <begin position="8"/>
        <end position="181"/>
    </location>
</feature>
<dbReference type="EMBL" id="PNBA02000009">
    <property type="protein sequence ID" value="KAG6412497.1"/>
    <property type="molecule type" value="Genomic_DNA"/>
</dbReference>
<sequence>MPTPVGTARQCLSDSAAAVLDDAVAAARRRSHAQTTTLHVVSALLAVPASPLRDACTRAWSSAFSPRRQFRALELCVGVALDRVSASKSAAAEEPPVSNSLMAAIKRSQASQRRHPETFHLYQQQLNSSSPQGTPSISAVKVELKHFLTSILDDPIVSRVFGDAGFRTQEIKLAVLNPLSVSRFAFTVSRPPPLYACGLDNFELDKRARSFPFVDAAAVEKLDENPRKIGEILLKKTRRNPLLIGAAGNDAYRNFLDCLKKGESGVLPKELDGLSVFSIEHEISECIGERFSKEMVGLKFKKVDELVENCQGTGIISNCGDLKAFLDAELVEFASNVVLKLKRLLINHGGKLWLIGFLADDDGYKKLVELFPCIEMDLDLHLLPITASSMGVKPFKSSLMRSFVPFGGFFSMSSELKSPCTNVTKPMKLCSSCNEKYEKEVYDVPKGVSTSSVADKQSVNLSPWLQIAECETSKKSCAEEVRYSFKLKLVFWLRLANKDKTILDAKILALQRKWSGICQRLHHSQTSQVDTTLPKPHTFIATTLQHVPIRKDAVSAGSLSDGSNVTNMSTCMLSDWQKNSLLKQNLSARVIVQAEVPTQGLGLNDFQKSYSSQQRTSLPIVCTSSTSVVSVATDLTLGTFCDSSGEFRKNPSLRDDCNGLQNSEPSRSLEKSLSQLSQSSSYSQHHGKQMNAKDLEQQWRVLSEKVYWQSEAIQTIGRTVSRCRNENARYHCSKKRNLWLSFLGPDKVGKRKIAASVAEIAFGRENHLLYLDLCAQDTNPFNYIVDCYDSKYLKMQPGRELIVDYLAGMLSKHPDSVVLLENVEKADFLVRSSLSQAIKTGRFPDSRGRTIFLNNNIFILASTVVKGSQDLLFGKEASEFPEETVLEAKNMQMQLLVEPVGDINRRNSTTLVSLFSSEITPNQFCSSKRKLMNVGSSKAEVSKRACQLSKSFDLNLPVDSRGEDSDIDKSDDDYSDDSEAWLGELLELIDEKVVSKPFDFDSLFQEILREIDAQLRKMVGATVFLEIDRQVMVQILAAAWLAEREDALRDWIEQVLCSGIDEARKRCNVASDFVLKLVPCDDGLVAKAQASRVCLPAKINV</sequence>
<keyword evidence="3" id="KW-0805">Transcription regulation</keyword>
<dbReference type="AlphaFoldDB" id="A0A8X8ZPL8"/>
<dbReference type="PANTHER" id="PTHR43572">
    <property type="entry name" value="CHAPERONE PROTEIN CLPD, CHLOROPLASTIC"/>
    <property type="match status" value="1"/>
</dbReference>
<dbReference type="Pfam" id="PF26587">
    <property type="entry name" value="AAA_lid_SMAX1"/>
    <property type="match status" value="1"/>
</dbReference>
<reference evidence="8" key="2">
    <citation type="submission" date="2020-08" db="EMBL/GenBank/DDBJ databases">
        <title>Plant Genome Project.</title>
        <authorList>
            <person name="Zhang R.-G."/>
        </authorList>
    </citation>
    <scope>NUCLEOTIDE SEQUENCE</scope>
    <source>
        <strain evidence="8">Huo1</strain>
        <tissue evidence="8">Leaf</tissue>
    </source>
</reference>
<feature type="region of interest" description="Disordered" evidence="6">
    <location>
        <begin position="652"/>
        <end position="675"/>
    </location>
</feature>
<evidence type="ECO:0000256" key="6">
    <source>
        <dbReference type="SAM" id="MobiDB-lite"/>
    </source>
</evidence>
<comment type="caution">
    <text evidence="8">The sequence shown here is derived from an EMBL/GenBank/DDBJ whole genome shotgun (WGS) entry which is preliminary data.</text>
</comment>
<dbReference type="InterPro" id="IPR036628">
    <property type="entry name" value="Clp_N_dom_sf"/>
</dbReference>
<dbReference type="GO" id="GO:0016887">
    <property type="term" value="F:ATP hydrolysis activity"/>
    <property type="evidence" value="ECO:0007669"/>
    <property type="project" value="InterPro"/>
</dbReference>
<dbReference type="InterPro" id="IPR058954">
    <property type="entry name" value="AAA_lid_SMAX1"/>
</dbReference>
<comment type="similarity">
    <text evidence="1">Belongs to the ClpA/ClpB family.</text>
</comment>
<keyword evidence="9" id="KW-1185">Reference proteome</keyword>
<dbReference type="Pfam" id="PF23569">
    <property type="entry name" value="NBD_SMAX1"/>
    <property type="match status" value="1"/>
</dbReference>
<evidence type="ECO:0000256" key="5">
    <source>
        <dbReference type="PROSITE-ProRule" id="PRU01251"/>
    </source>
</evidence>
<evidence type="ECO:0000256" key="3">
    <source>
        <dbReference type="ARBA" id="ARBA00023015"/>
    </source>
</evidence>
<dbReference type="Pfam" id="PF07724">
    <property type="entry name" value="AAA_2"/>
    <property type="match status" value="1"/>
</dbReference>
<evidence type="ECO:0000313" key="9">
    <source>
        <dbReference type="Proteomes" id="UP000298416"/>
    </source>
</evidence>
<dbReference type="InterPro" id="IPR003959">
    <property type="entry name" value="ATPase_AAA_core"/>
</dbReference>
<dbReference type="PROSITE" id="PS51903">
    <property type="entry name" value="CLP_R"/>
    <property type="match status" value="1"/>
</dbReference>
<organism evidence="8">
    <name type="scientific">Salvia splendens</name>
    <name type="common">Scarlet sage</name>
    <dbReference type="NCBI Taxonomy" id="180675"/>
    <lineage>
        <taxon>Eukaryota</taxon>
        <taxon>Viridiplantae</taxon>
        <taxon>Streptophyta</taxon>
        <taxon>Embryophyta</taxon>
        <taxon>Tracheophyta</taxon>
        <taxon>Spermatophyta</taxon>
        <taxon>Magnoliopsida</taxon>
        <taxon>eudicotyledons</taxon>
        <taxon>Gunneridae</taxon>
        <taxon>Pentapetalae</taxon>
        <taxon>asterids</taxon>
        <taxon>lamiids</taxon>
        <taxon>Lamiales</taxon>
        <taxon>Lamiaceae</taxon>
        <taxon>Nepetoideae</taxon>
        <taxon>Mentheae</taxon>
        <taxon>Salviinae</taxon>
        <taxon>Salvia</taxon>
        <taxon>Salvia subgen. Calosphace</taxon>
        <taxon>core Calosphace</taxon>
    </lineage>
</organism>
<evidence type="ECO:0000256" key="2">
    <source>
        <dbReference type="ARBA" id="ARBA00022737"/>
    </source>
</evidence>
<dbReference type="PANTHER" id="PTHR43572:SF38">
    <property type="entry name" value="PROTEIN SMAX1-LIKE 6"/>
    <property type="match status" value="1"/>
</dbReference>
<reference evidence="8" key="1">
    <citation type="submission" date="2018-01" db="EMBL/GenBank/DDBJ databases">
        <authorList>
            <person name="Mao J.F."/>
        </authorList>
    </citation>
    <scope>NUCLEOTIDE SEQUENCE</scope>
    <source>
        <strain evidence="8">Huo1</strain>
        <tissue evidence="8">Leaf</tissue>
    </source>
</reference>
<dbReference type="InterPro" id="IPR027417">
    <property type="entry name" value="P-loop_NTPase"/>
</dbReference>